<dbReference type="Pfam" id="PF00892">
    <property type="entry name" value="EamA"/>
    <property type="match status" value="1"/>
</dbReference>
<feature type="transmembrane region" description="Helical" evidence="8">
    <location>
        <begin position="75"/>
        <end position="94"/>
    </location>
</feature>
<dbReference type="InterPro" id="IPR000620">
    <property type="entry name" value="EamA_dom"/>
</dbReference>
<name>A0A3N5CVZ0_9SPHN</name>
<evidence type="ECO:0000256" key="3">
    <source>
        <dbReference type="ARBA" id="ARBA00022448"/>
    </source>
</evidence>
<dbReference type="RefSeq" id="WP_123878658.1">
    <property type="nucleotide sequence ID" value="NZ_RPFZ01000001.1"/>
</dbReference>
<keyword evidence="5 8" id="KW-0812">Transmembrane</keyword>
<dbReference type="NCBIfam" id="TIGR00688">
    <property type="entry name" value="rarD"/>
    <property type="match status" value="1"/>
</dbReference>
<protein>
    <submittedName>
        <fullName evidence="10">EamA family transporter RarD</fullName>
    </submittedName>
</protein>
<comment type="subcellular location">
    <subcellularLocation>
        <location evidence="1">Cell membrane</location>
        <topology evidence="1">Multi-pass membrane protein</topology>
    </subcellularLocation>
</comment>
<evidence type="ECO:0000313" key="10">
    <source>
        <dbReference type="EMBL" id="RPF70819.1"/>
    </source>
</evidence>
<keyword evidence="7 8" id="KW-0472">Membrane</keyword>
<evidence type="ECO:0000256" key="4">
    <source>
        <dbReference type="ARBA" id="ARBA00022475"/>
    </source>
</evidence>
<evidence type="ECO:0000313" key="11">
    <source>
        <dbReference type="Proteomes" id="UP000275232"/>
    </source>
</evidence>
<feature type="domain" description="EamA" evidence="9">
    <location>
        <begin position="11"/>
        <end position="143"/>
    </location>
</feature>
<proteinExistence type="inferred from homology"/>
<accession>A0A3N5CVZ0</accession>
<organism evidence="10 11">
    <name type="scientific">Aurantiacibacter spongiae</name>
    <dbReference type="NCBI Taxonomy" id="2488860"/>
    <lineage>
        <taxon>Bacteria</taxon>
        <taxon>Pseudomonadati</taxon>
        <taxon>Pseudomonadota</taxon>
        <taxon>Alphaproteobacteria</taxon>
        <taxon>Sphingomonadales</taxon>
        <taxon>Erythrobacteraceae</taxon>
        <taxon>Aurantiacibacter</taxon>
    </lineage>
</organism>
<keyword evidence="4" id="KW-1003">Cell membrane</keyword>
<evidence type="ECO:0000256" key="8">
    <source>
        <dbReference type="SAM" id="Phobius"/>
    </source>
</evidence>
<reference evidence="10 11" key="1">
    <citation type="submission" date="2018-11" db="EMBL/GenBank/DDBJ databases">
        <title>Erythrobacter spongiae sp. nov., isolated from a marine sponge.</title>
        <authorList>
            <person name="Zhuang L."/>
            <person name="Luo L."/>
        </authorList>
    </citation>
    <scope>NUCLEOTIDE SEQUENCE [LARGE SCALE GENOMIC DNA]</scope>
    <source>
        <strain evidence="10 11">HN-E23</strain>
    </source>
</reference>
<evidence type="ECO:0000256" key="2">
    <source>
        <dbReference type="ARBA" id="ARBA00007362"/>
    </source>
</evidence>
<feature type="transmembrane region" description="Helical" evidence="8">
    <location>
        <begin position="12"/>
        <end position="31"/>
    </location>
</feature>
<keyword evidence="11" id="KW-1185">Reference proteome</keyword>
<gene>
    <name evidence="10" type="primary">rarD</name>
    <name evidence="10" type="ORF">EG799_03675</name>
</gene>
<feature type="transmembrane region" description="Helical" evidence="8">
    <location>
        <begin position="269"/>
        <end position="290"/>
    </location>
</feature>
<comment type="caution">
    <text evidence="10">The sequence shown here is derived from an EMBL/GenBank/DDBJ whole genome shotgun (WGS) entry which is preliminary data.</text>
</comment>
<dbReference type="Proteomes" id="UP000275232">
    <property type="component" value="Unassembled WGS sequence"/>
</dbReference>
<dbReference type="PANTHER" id="PTHR22911:SF137">
    <property type="entry name" value="SOLUTE CARRIER FAMILY 35 MEMBER G2-RELATED"/>
    <property type="match status" value="1"/>
</dbReference>
<feature type="transmembrane region" description="Helical" evidence="8">
    <location>
        <begin position="100"/>
        <end position="123"/>
    </location>
</feature>
<feature type="transmembrane region" description="Helical" evidence="8">
    <location>
        <begin position="43"/>
        <end position="63"/>
    </location>
</feature>
<keyword evidence="3" id="KW-0813">Transport</keyword>
<sequence length="308" mass="33898">MRQSEIGRGRALLYGLGTHAIWGSMPVYLLLVHKVPPVEYVAWRTLLTMPICLAVVWLTGRAGELRSVFGNWRTLRTLTATATLIAVNWLVYVWSIQQEYVYAASLGYYVLPLNMMLLARVFLKERLTGRQKVAVTLAAIGVGALATGALTTLWITITLATSFGVYGLLRKTVDAGPIVGLTVEAIILSPVVLVYFAWLEIAGPGITLGRDFWESVGIVLGGPYTAIPLILFATAARALPYTVVGFLQFISPTLIFIIGLTVFGEELKLAQLVCFVLIWAAIALFTWDLWRNARRRPQAMEALQGTQV</sequence>
<comment type="similarity">
    <text evidence="2">Belongs to the EamA transporter family.</text>
</comment>
<feature type="transmembrane region" description="Helical" evidence="8">
    <location>
        <begin position="238"/>
        <end position="263"/>
    </location>
</feature>
<dbReference type="OrthoDB" id="369870at2"/>
<dbReference type="SUPFAM" id="SSF103481">
    <property type="entry name" value="Multidrug resistance efflux transporter EmrE"/>
    <property type="match status" value="2"/>
</dbReference>
<evidence type="ECO:0000259" key="9">
    <source>
        <dbReference type="Pfam" id="PF00892"/>
    </source>
</evidence>
<feature type="transmembrane region" description="Helical" evidence="8">
    <location>
        <begin position="177"/>
        <end position="198"/>
    </location>
</feature>
<evidence type="ECO:0000256" key="1">
    <source>
        <dbReference type="ARBA" id="ARBA00004651"/>
    </source>
</evidence>
<evidence type="ECO:0000256" key="6">
    <source>
        <dbReference type="ARBA" id="ARBA00022989"/>
    </source>
</evidence>
<dbReference type="InterPro" id="IPR037185">
    <property type="entry name" value="EmrE-like"/>
</dbReference>
<keyword evidence="6 8" id="KW-1133">Transmembrane helix</keyword>
<evidence type="ECO:0000256" key="5">
    <source>
        <dbReference type="ARBA" id="ARBA00022692"/>
    </source>
</evidence>
<dbReference type="InterPro" id="IPR004626">
    <property type="entry name" value="RarD"/>
</dbReference>
<evidence type="ECO:0000256" key="7">
    <source>
        <dbReference type="ARBA" id="ARBA00023136"/>
    </source>
</evidence>
<dbReference type="AlphaFoldDB" id="A0A3N5CVZ0"/>
<dbReference type="EMBL" id="RPFZ01000001">
    <property type="protein sequence ID" value="RPF70819.1"/>
    <property type="molecule type" value="Genomic_DNA"/>
</dbReference>
<dbReference type="PANTHER" id="PTHR22911">
    <property type="entry name" value="ACYL-MALONYL CONDENSING ENZYME-RELATED"/>
    <property type="match status" value="1"/>
</dbReference>
<feature type="transmembrane region" description="Helical" evidence="8">
    <location>
        <begin position="135"/>
        <end position="157"/>
    </location>
</feature>
<dbReference type="GO" id="GO:0005886">
    <property type="term" value="C:plasma membrane"/>
    <property type="evidence" value="ECO:0007669"/>
    <property type="project" value="UniProtKB-SubCell"/>
</dbReference>